<protein>
    <submittedName>
        <fullName evidence="10">Uncharacterized protein</fullName>
    </submittedName>
</protein>
<dbReference type="GO" id="GO:0016020">
    <property type="term" value="C:membrane"/>
    <property type="evidence" value="ECO:0007669"/>
    <property type="project" value="UniProtKB-SubCell"/>
</dbReference>
<keyword evidence="5" id="KW-1133">Transmembrane helix</keyword>
<evidence type="ECO:0000256" key="3">
    <source>
        <dbReference type="ARBA" id="ARBA00022692"/>
    </source>
</evidence>
<evidence type="ECO:0000313" key="11">
    <source>
        <dbReference type="Proteomes" id="UP000807159"/>
    </source>
</evidence>
<keyword evidence="11" id="KW-1185">Reference proteome</keyword>
<keyword evidence="4" id="KW-0735">Signal-anchor</keyword>
<organism evidence="10 11">
    <name type="scientific">Populus deltoides</name>
    <name type="common">Eastern poplar</name>
    <name type="synonym">Eastern cottonwood</name>
    <dbReference type="NCBI Taxonomy" id="3696"/>
    <lineage>
        <taxon>Eukaryota</taxon>
        <taxon>Viridiplantae</taxon>
        <taxon>Streptophyta</taxon>
        <taxon>Embryophyta</taxon>
        <taxon>Tracheophyta</taxon>
        <taxon>Spermatophyta</taxon>
        <taxon>Magnoliopsida</taxon>
        <taxon>eudicotyledons</taxon>
        <taxon>Gunneridae</taxon>
        <taxon>Pentapetalae</taxon>
        <taxon>rosids</taxon>
        <taxon>fabids</taxon>
        <taxon>Malpighiales</taxon>
        <taxon>Salicaceae</taxon>
        <taxon>Saliceae</taxon>
        <taxon>Populus</taxon>
    </lineage>
</organism>
<evidence type="ECO:0000256" key="1">
    <source>
        <dbReference type="ARBA" id="ARBA00004167"/>
    </source>
</evidence>
<dbReference type="GO" id="GO:0016413">
    <property type="term" value="F:O-acetyltransferase activity"/>
    <property type="evidence" value="ECO:0007669"/>
    <property type="project" value="InterPro"/>
</dbReference>
<dbReference type="AlphaFoldDB" id="A0A8T2Y8A9"/>
<comment type="similarity">
    <text evidence="2">Belongs to the PC-esterase family. TBL subfamily.</text>
</comment>
<evidence type="ECO:0000313" key="10">
    <source>
        <dbReference type="EMBL" id="KAH8501375.1"/>
    </source>
</evidence>
<evidence type="ECO:0000256" key="2">
    <source>
        <dbReference type="ARBA" id="ARBA00007727"/>
    </source>
</evidence>
<dbReference type="InterPro" id="IPR025846">
    <property type="entry name" value="TBL_N"/>
</dbReference>
<evidence type="ECO:0000259" key="9">
    <source>
        <dbReference type="Pfam" id="PF14416"/>
    </source>
</evidence>
<dbReference type="PANTHER" id="PTHR32285">
    <property type="entry name" value="PROTEIN TRICHOME BIREFRINGENCE-LIKE 9-RELATED"/>
    <property type="match status" value="1"/>
</dbReference>
<evidence type="ECO:0000256" key="4">
    <source>
        <dbReference type="ARBA" id="ARBA00022968"/>
    </source>
</evidence>
<feature type="domain" description="Trichome birefringence-like N-terminal" evidence="9">
    <location>
        <begin position="58"/>
        <end position="110"/>
    </location>
</feature>
<feature type="domain" description="Trichome birefringence-like C-terminal" evidence="8">
    <location>
        <begin position="113"/>
        <end position="227"/>
    </location>
</feature>
<dbReference type="InterPro" id="IPR026057">
    <property type="entry name" value="TBL_C"/>
</dbReference>
<name>A0A8T2Y8A9_POPDE</name>
<feature type="compositionally biased region" description="Basic and acidic residues" evidence="7">
    <location>
        <begin position="19"/>
        <end position="35"/>
    </location>
</feature>
<reference evidence="10" key="1">
    <citation type="journal article" date="2021" name="J. Hered.">
        <title>Genome Assembly of Salicaceae Populus deltoides (Eastern Cottonwood) I-69 Based on Nanopore Sequencing and Hi-C Technologies.</title>
        <authorList>
            <person name="Bai S."/>
            <person name="Wu H."/>
            <person name="Zhang J."/>
            <person name="Pan Z."/>
            <person name="Zhao W."/>
            <person name="Li Z."/>
            <person name="Tong C."/>
        </authorList>
    </citation>
    <scope>NUCLEOTIDE SEQUENCE</scope>
    <source>
        <tissue evidence="10">Leaf</tissue>
    </source>
</reference>
<comment type="caution">
    <text evidence="10">The sequence shown here is derived from an EMBL/GenBank/DDBJ whole genome shotgun (WGS) entry which is preliminary data.</text>
</comment>
<keyword evidence="6" id="KW-0472">Membrane</keyword>
<dbReference type="InterPro" id="IPR029962">
    <property type="entry name" value="TBL"/>
</dbReference>
<comment type="subcellular location">
    <subcellularLocation>
        <location evidence="1">Membrane</location>
        <topology evidence="1">Single-pass membrane protein</topology>
    </subcellularLocation>
</comment>
<keyword evidence="3" id="KW-0812">Transmembrane</keyword>
<gene>
    <name evidence="10" type="ORF">H0E87_016256</name>
</gene>
<evidence type="ECO:0000259" key="8">
    <source>
        <dbReference type="Pfam" id="PF13839"/>
    </source>
</evidence>
<dbReference type="GO" id="GO:0005794">
    <property type="term" value="C:Golgi apparatus"/>
    <property type="evidence" value="ECO:0007669"/>
    <property type="project" value="TreeGrafter"/>
</dbReference>
<dbReference type="Pfam" id="PF13839">
    <property type="entry name" value="PC-Esterase"/>
    <property type="match status" value="1"/>
</dbReference>
<sequence>MKHEHAYFNLFSFERKEPAVKETPKNVNNDHKVEAESDQDVNSSVSNRKAEKTIEPLESCDIFTGEWVFDNVTPPLYKEDECPFLTERITCMKNEKQDSTYQNWRWQPRDFSLPKFSADQLLLEKLRGKRLMYDGDSINLNQWVSLSCLVQSAIPPAKKRWSYSDYIQAFIIEECNACIEFYRAPFLVESNSDPPMSRDGKGDPIIMAESISKSTGDNWKQIDYLIFIRIYGG</sequence>
<dbReference type="Proteomes" id="UP000807159">
    <property type="component" value="Chromosome 8"/>
</dbReference>
<evidence type="ECO:0000256" key="7">
    <source>
        <dbReference type="SAM" id="MobiDB-lite"/>
    </source>
</evidence>
<proteinExistence type="inferred from homology"/>
<dbReference type="Pfam" id="PF14416">
    <property type="entry name" value="PMR5N"/>
    <property type="match status" value="1"/>
</dbReference>
<feature type="region of interest" description="Disordered" evidence="7">
    <location>
        <begin position="19"/>
        <end position="50"/>
    </location>
</feature>
<evidence type="ECO:0000256" key="6">
    <source>
        <dbReference type="ARBA" id="ARBA00023136"/>
    </source>
</evidence>
<dbReference type="PANTHER" id="PTHR32285:SF198">
    <property type="entry name" value="TRICHOME BIREFRINGENCE-LIKE N-TERMINAL DOMAIN-CONTAINING PROTEIN"/>
    <property type="match status" value="1"/>
</dbReference>
<accession>A0A8T2Y8A9</accession>
<evidence type="ECO:0000256" key="5">
    <source>
        <dbReference type="ARBA" id="ARBA00022989"/>
    </source>
</evidence>
<dbReference type="EMBL" id="JACEGQ020000008">
    <property type="protein sequence ID" value="KAH8501375.1"/>
    <property type="molecule type" value="Genomic_DNA"/>
</dbReference>